<name>A0A836D7F1_SHEEP</name>
<dbReference type="AlphaFoldDB" id="A0A836D7F1"/>
<dbReference type="EMBL" id="JAEMGP010000001">
    <property type="protein sequence ID" value="KAG5215318.1"/>
    <property type="molecule type" value="Genomic_DNA"/>
</dbReference>
<proteinExistence type="predicted"/>
<reference evidence="2 3" key="1">
    <citation type="submission" date="2020-12" db="EMBL/GenBank/DDBJ databases">
        <title>De novo assembly of Tibetan sheep genome.</title>
        <authorList>
            <person name="Li X."/>
        </authorList>
    </citation>
    <scope>NUCLEOTIDE SEQUENCE [LARGE SCALE GENOMIC DNA]</scope>
    <source>
        <tissue evidence="2">Heart</tissue>
    </source>
</reference>
<sequence length="135" mass="14657">MSSSSAQKAPKRALTQKSQSPPPLLQPQAHVPLDPVQIPASFLSPPRRRLLHSSAHPRGSLQCGTDYSSTYQVSPKQSCQRTCRAQCRLPFIATGIGQLPRASGHSEAATPFQCCYSLQFPNKENGAITVQNEKS</sequence>
<evidence type="ECO:0000313" key="2">
    <source>
        <dbReference type="EMBL" id="KAG5215318.1"/>
    </source>
</evidence>
<organism evidence="2 3">
    <name type="scientific">Ovis aries</name>
    <name type="common">Sheep</name>
    <dbReference type="NCBI Taxonomy" id="9940"/>
    <lineage>
        <taxon>Eukaryota</taxon>
        <taxon>Metazoa</taxon>
        <taxon>Chordata</taxon>
        <taxon>Craniata</taxon>
        <taxon>Vertebrata</taxon>
        <taxon>Euteleostomi</taxon>
        <taxon>Mammalia</taxon>
        <taxon>Eutheria</taxon>
        <taxon>Laurasiatheria</taxon>
        <taxon>Artiodactyla</taxon>
        <taxon>Ruminantia</taxon>
        <taxon>Pecora</taxon>
        <taxon>Bovidae</taxon>
        <taxon>Caprinae</taxon>
        <taxon>Ovis</taxon>
    </lineage>
</organism>
<protein>
    <submittedName>
        <fullName evidence="2">Uncharacterized protein</fullName>
    </submittedName>
</protein>
<feature type="region of interest" description="Disordered" evidence="1">
    <location>
        <begin position="1"/>
        <end position="70"/>
    </location>
</feature>
<evidence type="ECO:0000313" key="3">
    <source>
        <dbReference type="Proteomes" id="UP000664991"/>
    </source>
</evidence>
<gene>
    <name evidence="2" type="ORF">JEQ12_000894</name>
</gene>
<comment type="caution">
    <text evidence="2">The sequence shown here is derived from an EMBL/GenBank/DDBJ whole genome shotgun (WGS) entry which is preliminary data.</text>
</comment>
<dbReference type="Proteomes" id="UP000664991">
    <property type="component" value="Unassembled WGS sequence"/>
</dbReference>
<accession>A0A836D7F1</accession>
<evidence type="ECO:0000256" key="1">
    <source>
        <dbReference type="SAM" id="MobiDB-lite"/>
    </source>
</evidence>